<keyword evidence="3" id="KW-1185">Reference proteome</keyword>
<reference evidence="2 3" key="1">
    <citation type="submission" date="2016-06" db="EMBL/GenBank/DDBJ databases">
        <title>Evolution of pathogenesis and genome organization in the Tremellales.</title>
        <authorList>
            <person name="Cuomo C."/>
            <person name="Litvintseva A."/>
            <person name="Heitman J."/>
            <person name="Chen Y."/>
            <person name="Sun S."/>
            <person name="Springer D."/>
            <person name="Dromer F."/>
            <person name="Young S."/>
            <person name="Zeng Q."/>
            <person name="Chapman S."/>
            <person name="Gujja S."/>
            <person name="Saif S."/>
            <person name="Birren B."/>
        </authorList>
    </citation>
    <scope>NUCLEOTIDE SEQUENCE [LARGE SCALE GENOMIC DNA]</scope>
    <source>
        <strain evidence="2 3">CBS 6039</strain>
    </source>
</reference>
<feature type="region of interest" description="Disordered" evidence="1">
    <location>
        <begin position="1"/>
        <end position="20"/>
    </location>
</feature>
<proteinExistence type="predicted"/>
<comment type="caution">
    <text evidence="2">The sequence shown here is derived from an EMBL/GenBank/DDBJ whole genome shotgun (WGS) entry which is preliminary data.</text>
</comment>
<dbReference type="InterPro" id="IPR022235">
    <property type="entry name" value="DUF3760"/>
</dbReference>
<dbReference type="EMBL" id="AWGJ01000004">
    <property type="protein sequence ID" value="ODN80351.1"/>
    <property type="molecule type" value="Genomic_DNA"/>
</dbReference>
<sequence>MLAPAQLLPPPAPLSLPHSAPPPVPPRPVLQRLHPVRYIILDHLFRTRPIAVLQLSKSHYQKYLPQLYSSRVTITKHRVERWAASACHTPQYSPFTARDALRAHTKTLRLCSSRGLQHLSAFLLSHGEMITSVGCLQISPKLFPRGANADAILYSIRTIIDCPHINITNIALLLDPENHNSVKTYLASTCITEIVNAGNLPIDTLTIHIPKIPIWKQSIMRDYVIDFGYLGLVWGSRNRLRLLFDLNARAYPTGGNVISFTSGIRYLTTHLVPMLALPRYRHFKVEFLINDQGRPAGAPGVPGAQGRGWLVPEATWRTMQEKGPETTRYPGVKAFWEGNVRVERVSGKETRDALELPC</sequence>
<feature type="compositionally biased region" description="Pro residues" evidence="1">
    <location>
        <begin position="7"/>
        <end position="20"/>
    </location>
</feature>
<dbReference type="Pfam" id="PF12586">
    <property type="entry name" value="DUF3760"/>
    <property type="match status" value="1"/>
</dbReference>
<gene>
    <name evidence="2" type="ORF">L202_02611</name>
</gene>
<dbReference type="RefSeq" id="XP_018994917.1">
    <property type="nucleotide sequence ID" value="XM_019136248.1"/>
</dbReference>
<organism evidence="2 3">
    <name type="scientific">Cryptococcus amylolentus CBS 6039</name>
    <dbReference type="NCBI Taxonomy" id="1295533"/>
    <lineage>
        <taxon>Eukaryota</taxon>
        <taxon>Fungi</taxon>
        <taxon>Dikarya</taxon>
        <taxon>Basidiomycota</taxon>
        <taxon>Agaricomycotina</taxon>
        <taxon>Tremellomycetes</taxon>
        <taxon>Tremellales</taxon>
        <taxon>Cryptococcaceae</taxon>
        <taxon>Cryptococcus</taxon>
    </lineage>
</organism>
<dbReference type="AlphaFoldDB" id="A0A1E3HXP0"/>
<protein>
    <submittedName>
        <fullName evidence="2">Uncharacterized protein</fullName>
    </submittedName>
</protein>
<accession>A0A1E3HXP0</accession>
<evidence type="ECO:0000313" key="3">
    <source>
        <dbReference type="Proteomes" id="UP000094065"/>
    </source>
</evidence>
<dbReference type="Proteomes" id="UP000094065">
    <property type="component" value="Unassembled WGS sequence"/>
</dbReference>
<dbReference type="OrthoDB" id="10299500at2759"/>
<evidence type="ECO:0000313" key="2">
    <source>
        <dbReference type="EMBL" id="ODN80351.1"/>
    </source>
</evidence>
<evidence type="ECO:0000256" key="1">
    <source>
        <dbReference type="SAM" id="MobiDB-lite"/>
    </source>
</evidence>
<dbReference type="GeneID" id="30153920"/>
<name>A0A1E3HXP0_9TREE</name>